<dbReference type="RefSeq" id="WP_207861391.1">
    <property type="nucleotide sequence ID" value="NZ_JAFREP010000024.1"/>
</dbReference>
<name>A0A8J7QBI9_9BACT</name>
<dbReference type="Pfam" id="PF10604">
    <property type="entry name" value="Polyketide_cyc2"/>
    <property type="match status" value="1"/>
</dbReference>
<gene>
    <name evidence="1" type="ORF">J3U88_23245</name>
</gene>
<comment type="caution">
    <text evidence="1">The sequence shown here is derived from an EMBL/GenBank/DDBJ whole genome shotgun (WGS) entry which is preliminary data.</text>
</comment>
<organism evidence="1 2">
    <name type="scientific">Acanthopleuribacter pedis</name>
    <dbReference type="NCBI Taxonomy" id="442870"/>
    <lineage>
        <taxon>Bacteria</taxon>
        <taxon>Pseudomonadati</taxon>
        <taxon>Acidobacteriota</taxon>
        <taxon>Holophagae</taxon>
        <taxon>Acanthopleuribacterales</taxon>
        <taxon>Acanthopleuribacteraceae</taxon>
        <taxon>Acanthopleuribacter</taxon>
    </lineage>
</organism>
<dbReference type="Proteomes" id="UP000664417">
    <property type="component" value="Unassembled WGS sequence"/>
</dbReference>
<dbReference type="EMBL" id="JAFREP010000024">
    <property type="protein sequence ID" value="MBO1321417.1"/>
    <property type="molecule type" value="Genomic_DNA"/>
</dbReference>
<protein>
    <submittedName>
        <fullName evidence="1">SRPBCC family protein</fullName>
    </submittedName>
</protein>
<dbReference type="InterPro" id="IPR019587">
    <property type="entry name" value="Polyketide_cyclase/dehydratase"/>
</dbReference>
<sequence length="160" mass="17907">MELILKTPVVVPAAEAWRLLGEAFGDVAEWTSFLKASSLDGPLREGVLRTCAPQKGFGPFSPGQVIERLVLFRPETMMFEYEVVTGLPGIVKSARNRWTIQAVAADRCLIRSHAVIEFGGFARLFTPLLKVMMLRDLRKVHREMCFRLTEGRPHPLACPA</sequence>
<evidence type="ECO:0000313" key="2">
    <source>
        <dbReference type="Proteomes" id="UP000664417"/>
    </source>
</evidence>
<evidence type="ECO:0000313" key="1">
    <source>
        <dbReference type="EMBL" id="MBO1321417.1"/>
    </source>
</evidence>
<dbReference type="Gene3D" id="3.30.530.20">
    <property type="match status" value="1"/>
</dbReference>
<accession>A0A8J7QBI9</accession>
<dbReference type="SUPFAM" id="SSF55961">
    <property type="entry name" value="Bet v1-like"/>
    <property type="match status" value="1"/>
</dbReference>
<keyword evidence="2" id="KW-1185">Reference proteome</keyword>
<dbReference type="AlphaFoldDB" id="A0A8J7QBI9"/>
<proteinExistence type="predicted"/>
<reference evidence="1" key="1">
    <citation type="submission" date="2021-03" db="EMBL/GenBank/DDBJ databases">
        <authorList>
            <person name="Wang G."/>
        </authorList>
    </citation>
    <scope>NUCLEOTIDE SEQUENCE</scope>
    <source>
        <strain evidence="1">KCTC 12899</strain>
    </source>
</reference>
<dbReference type="InterPro" id="IPR023393">
    <property type="entry name" value="START-like_dom_sf"/>
</dbReference>